<feature type="region of interest" description="Disordered" evidence="2">
    <location>
        <begin position="1"/>
        <end position="199"/>
    </location>
</feature>
<feature type="compositionally biased region" description="Basic residues" evidence="2">
    <location>
        <begin position="51"/>
        <end position="61"/>
    </location>
</feature>
<protein>
    <submittedName>
        <fullName evidence="3">Uncharacterized protein</fullName>
    </submittedName>
</protein>
<dbReference type="EMBL" id="JAWJWE010000001">
    <property type="protein sequence ID" value="KAK6645415.1"/>
    <property type="molecule type" value="Genomic_DNA"/>
</dbReference>
<evidence type="ECO:0000313" key="4">
    <source>
        <dbReference type="Proteomes" id="UP001372834"/>
    </source>
</evidence>
<reference evidence="3 4" key="1">
    <citation type="submission" date="2023-10" db="EMBL/GenBank/DDBJ databases">
        <title>Genomes of two closely related lineages of the louse Polyplax serrata with different host specificities.</title>
        <authorList>
            <person name="Martinu J."/>
            <person name="Tarabai H."/>
            <person name="Stefka J."/>
            <person name="Hypsa V."/>
        </authorList>
    </citation>
    <scope>NUCLEOTIDE SEQUENCE [LARGE SCALE GENOMIC DNA]</scope>
    <source>
        <strain evidence="3">HR10_N</strain>
    </source>
</reference>
<comment type="caution">
    <text evidence="3">The sequence shown here is derived from an EMBL/GenBank/DDBJ whole genome shotgun (WGS) entry which is preliminary data.</text>
</comment>
<proteinExistence type="predicted"/>
<keyword evidence="1" id="KW-0175">Coiled coil</keyword>
<evidence type="ECO:0000256" key="2">
    <source>
        <dbReference type="SAM" id="MobiDB-lite"/>
    </source>
</evidence>
<dbReference type="AlphaFoldDB" id="A0AAN8XR64"/>
<gene>
    <name evidence="3" type="ORF">RUM43_001692</name>
</gene>
<dbReference type="Proteomes" id="UP001372834">
    <property type="component" value="Unassembled WGS sequence"/>
</dbReference>
<organism evidence="3 4">
    <name type="scientific">Polyplax serrata</name>
    <name type="common">Common mouse louse</name>
    <dbReference type="NCBI Taxonomy" id="468196"/>
    <lineage>
        <taxon>Eukaryota</taxon>
        <taxon>Metazoa</taxon>
        <taxon>Ecdysozoa</taxon>
        <taxon>Arthropoda</taxon>
        <taxon>Hexapoda</taxon>
        <taxon>Insecta</taxon>
        <taxon>Pterygota</taxon>
        <taxon>Neoptera</taxon>
        <taxon>Paraneoptera</taxon>
        <taxon>Psocodea</taxon>
        <taxon>Troctomorpha</taxon>
        <taxon>Phthiraptera</taxon>
        <taxon>Anoplura</taxon>
        <taxon>Polyplacidae</taxon>
        <taxon>Polyplax</taxon>
    </lineage>
</organism>
<accession>A0AAN8XR64</accession>
<feature type="coiled-coil region" evidence="1">
    <location>
        <begin position="368"/>
        <end position="409"/>
    </location>
</feature>
<evidence type="ECO:0000256" key="1">
    <source>
        <dbReference type="SAM" id="Coils"/>
    </source>
</evidence>
<feature type="compositionally biased region" description="Polar residues" evidence="2">
    <location>
        <begin position="97"/>
        <end position="109"/>
    </location>
</feature>
<feature type="compositionally biased region" description="Basic and acidic residues" evidence="2">
    <location>
        <begin position="179"/>
        <end position="199"/>
    </location>
</feature>
<name>A0AAN8XR64_POLSC</name>
<evidence type="ECO:0000313" key="3">
    <source>
        <dbReference type="EMBL" id="KAK6645415.1"/>
    </source>
</evidence>
<sequence>MMACNYGQRTIASNEAPDKKSFSSKTSIPSQKEEDPALSKRPKSSSSHDRSKIHKACRVRPKTADGSNVTERGKLGTTRSEIPRFPYSKYRHDQEDCASTTSRKTTIQKSADESTKGQQVQYANQVEGPWEPSKKSEYTPKGQGKKQSVIPKLKSNLKSTPQSGPRGVVSNATSKLPIKLKENSKNFSEKGDDEKQKPESVRIALRSYRAKREAKLDEKVKETMKSDFSFLVPLYESEFRRITEVWVNTLYCSLTMRTNLVKMLYQAIPDINRAQFEVEDAKLLQYIGHAKDKTKREADNLLQLVRSLLGNRDKVKEQYANGITNREIAQMYNHEWKTLSRKIQETGDETKILQLAFPELQKKKEINETNQNNKIKDMETNLEKKEAQIQRLMTQLDVLKEKESSYQKNAFLKVHDYKDVKSEVISLQSMEKEFIDVKDKYLSQNDLYEKKIKDLEFMLQEKRKVLEKEKEMKEKLQVFLNHLQSVSVDKEHVAYVMRKAFPTKDKRKEQLWSAAVRLVLRGFLIQLKKLEKDRNKMLLELQSNDWQNFSAVAVSLLKRENFTKSIKQQMNDIQKAFSYSTILTPEDEKCTEGFLNSEIVTESSG</sequence>